<name>A0A1Y2FQX9_PROLT</name>
<keyword evidence="2" id="KW-0813">Transport</keyword>
<evidence type="ECO:0000256" key="4">
    <source>
        <dbReference type="ARBA" id="ARBA00022692"/>
    </source>
</evidence>
<keyword evidence="10" id="KW-1185">Reference proteome</keyword>
<feature type="transmembrane region" description="Helical" evidence="8">
    <location>
        <begin position="273"/>
        <end position="291"/>
    </location>
</feature>
<dbReference type="GO" id="GO:0005886">
    <property type="term" value="C:plasma membrane"/>
    <property type="evidence" value="ECO:0007669"/>
    <property type="project" value="UniProtKB-SubCell"/>
</dbReference>
<dbReference type="OrthoDB" id="1368at2759"/>
<dbReference type="EMBL" id="MCFI01000003">
    <property type="protein sequence ID" value="ORY86339.1"/>
    <property type="molecule type" value="Genomic_DNA"/>
</dbReference>
<evidence type="ECO:0000256" key="2">
    <source>
        <dbReference type="ARBA" id="ARBA00022448"/>
    </source>
</evidence>
<protein>
    <submittedName>
        <fullName evidence="9">Bestrophin, RFP-TM, chloride channel-domain-containing protein</fullName>
    </submittedName>
</protein>
<evidence type="ECO:0000256" key="3">
    <source>
        <dbReference type="ARBA" id="ARBA00022475"/>
    </source>
</evidence>
<feature type="transmembrane region" description="Helical" evidence="8">
    <location>
        <begin position="25"/>
        <end position="45"/>
    </location>
</feature>
<organism evidence="9 10">
    <name type="scientific">Protomyces lactucae-debilis</name>
    <dbReference type="NCBI Taxonomy" id="2754530"/>
    <lineage>
        <taxon>Eukaryota</taxon>
        <taxon>Fungi</taxon>
        <taxon>Dikarya</taxon>
        <taxon>Ascomycota</taxon>
        <taxon>Taphrinomycotina</taxon>
        <taxon>Taphrinomycetes</taxon>
        <taxon>Taphrinales</taxon>
        <taxon>Protomycetaceae</taxon>
        <taxon>Protomyces</taxon>
    </lineage>
</organism>
<dbReference type="Pfam" id="PF25539">
    <property type="entry name" value="Bestrophin_2"/>
    <property type="match status" value="1"/>
</dbReference>
<feature type="transmembrane region" description="Helical" evidence="8">
    <location>
        <begin position="248"/>
        <end position="267"/>
    </location>
</feature>
<dbReference type="GO" id="GO:0005254">
    <property type="term" value="F:chloride channel activity"/>
    <property type="evidence" value="ECO:0007669"/>
    <property type="project" value="InterPro"/>
</dbReference>
<evidence type="ECO:0000256" key="8">
    <source>
        <dbReference type="SAM" id="Phobius"/>
    </source>
</evidence>
<keyword evidence="4 8" id="KW-0812">Transmembrane</keyword>
<evidence type="ECO:0000256" key="6">
    <source>
        <dbReference type="ARBA" id="ARBA00023065"/>
    </source>
</evidence>
<proteinExistence type="predicted"/>
<keyword evidence="5 8" id="KW-1133">Transmembrane helix</keyword>
<evidence type="ECO:0000313" key="10">
    <source>
        <dbReference type="Proteomes" id="UP000193685"/>
    </source>
</evidence>
<reference evidence="9 10" key="1">
    <citation type="submission" date="2016-07" db="EMBL/GenBank/DDBJ databases">
        <title>Pervasive Adenine N6-methylation of Active Genes in Fungi.</title>
        <authorList>
            <consortium name="DOE Joint Genome Institute"/>
            <person name="Mondo S.J."/>
            <person name="Dannebaum R.O."/>
            <person name="Kuo R.C."/>
            <person name="Labutti K."/>
            <person name="Haridas S."/>
            <person name="Kuo A."/>
            <person name="Salamov A."/>
            <person name="Ahrendt S.R."/>
            <person name="Lipzen A."/>
            <person name="Sullivan W."/>
            <person name="Andreopoulos W.B."/>
            <person name="Clum A."/>
            <person name="Lindquist E."/>
            <person name="Daum C."/>
            <person name="Ramamoorthy G.K."/>
            <person name="Gryganskyi A."/>
            <person name="Culley D."/>
            <person name="Magnuson J.K."/>
            <person name="James T.Y."/>
            <person name="O'Malley M.A."/>
            <person name="Stajich J.E."/>
            <person name="Spatafora J.W."/>
            <person name="Visel A."/>
            <person name="Grigoriev I.V."/>
        </authorList>
    </citation>
    <scope>NUCLEOTIDE SEQUENCE [LARGE SCALE GENOMIC DNA]</scope>
    <source>
        <strain evidence="9 10">12-1054</strain>
    </source>
</reference>
<keyword evidence="3" id="KW-1003">Cell membrane</keyword>
<dbReference type="Proteomes" id="UP000193685">
    <property type="component" value="Unassembled WGS sequence"/>
</dbReference>
<dbReference type="GeneID" id="63788319"/>
<dbReference type="PANTHER" id="PTHR33281">
    <property type="entry name" value="UPF0187 PROTEIN YNEE"/>
    <property type="match status" value="1"/>
</dbReference>
<comment type="caution">
    <text evidence="9">The sequence shown here is derived from an EMBL/GenBank/DDBJ whole genome shotgun (WGS) entry which is preliminary data.</text>
</comment>
<dbReference type="AlphaFoldDB" id="A0A1Y2FQX9"/>
<dbReference type="PANTHER" id="PTHR33281:SF19">
    <property type="entry name" value="VOLTAGE-DEPENDENT ANION CHANNEL-FORMING PROTEIN YNEE"/>
    <property type="match status" value="1"/>
</dbReference>
<evidence type="ECO:0000313" key="9">
    <source>
        <dbReference type="EMBL" id="ORY86339.1"/>
    </source>
</evidence>
<keyword evidence="6" id="KW-0406">Ion transport</keyword>
<sequence>MSPVKNPSGHWPYALRLRGSVTPSILSKIVFIGLYAALVSSISLLTERSLGISPILISVLGFVVGLSLSFKTTTAYARWWEGRIAWQTIATQSRSLARLMMVHVPENTAKDCFIKKSAVDLLKIYPAAVMHQLRERRSEGARFVLRVPHLMTYASVAGTPVSPPSRPRTSAFKRAKQHRAEAVDYNKETALHGCLPVEIAMHLSAFGVWATCTQGCPNYVGQQIALCVAGLTDALGVCERLLRSPIPLAYNIVISQIVWVFMLALPFQLEDQLGWYTPALVMVTGLFCFGLEGIARELENPFGDDANDLPLEEYCEAIELELTVMTALDRTEFAAWALDERNLAFGKSGMEEKLEGMTIEEAHRQVLQLALQTCSKYLFRAGNDMAGVYDGIHEAA</sequence>
<evidence type="ECO:0000256" key="5">
    <source>
        <dbReference type="ARBA" id="ARBA00022989"/>
    </source>
</evidence>
<dbReference type="InterPro" id="IPR044669">
    <property type="entry name" value="YneE/VCCN1/2-like"/>
</dbReference>
<gene>
    <name evidence="9" type="ORF">BCR37DRAFT_396983</name>
</gene>
<dbReference type="OMA" id="AKINCLN"/>
<dbReference type="RefSeq" id="XP_040727521.1">
    <property type="nucleotide sequence ID" value="XM_040871720.1"/>
</dbReference>
<comment type="subcellular location">
    <subcellularLocation>
        <location evidence="1">Cell membrane</location>
        <topology evidence="1">Multi-pass membrane protein</topology>
    </subcellularLocation>
</comment>
<feature type="transmembrane region" description="Helical" evidence="8">
    <location>
        <begin position="51"/>
        <end position="70"/>
    </location>
</feature>
<keyword evidence="7 8" id="KW-0472">Membrane</keyword>
<evidence type="ECO:0000256" key="7">
    <source>
        <dbReference type="ARBA" id="ARBA00023136"/>
    </source>
</evidence>
<dbReference type="STRING" id="56484.A0A1Y2FQX9"/>
<accession>A0A1Y2FQX9</accession>
<evidence type="ECO:0000256" key="1">
    <source>
        <dbReference type="ARBA" id="ARBA00004651"/>
    </source>
</evidence>